<feature type="compositionally biased region" description="Basic and acidic residues" evidence="1">
    <location>
        <begin position="1"/>
        <end position="13"/>
    </location>
</feature>
<reference evidence="2 3" key="1">
    <citation type="submission" date="2023-05" db="EMBL/GenBank/DDBJ databases">
        <title>Streptomyces fuscus sp. nov., a brown-black pigment producing actinomyces isolated from dry sand of Sea duck farm.</title>
        <authorList>
            <person name="Xie J."/>
            <person name="Shen N."/>
        </authorList>
    </citation>
    <scope>NUCLEOTIDE SEQUENCE [LARGE SCALE GENOMIC DNA]</scope>
    <source>
        <strain evidence="2 3">CGMCC 4.1745</strain>
    </source>
</reference>
<proteinExistence type="predicted"/>
<feature type="region of interest" description="Disordered" evidence="1">
    <location>
        <begin position="1"/>
        <end position="39"/>
    </location>
</feature>
<protein>
    <submittedName>
        <fullName evidence="2">Uncharacterized protein</fullName>
    </submittedName>
</protein>
<organism evidence="2 3">
    <name type="scientific">Streptomyces lusitanus</name>
    <dbReference type="NCBI Taxonomy" id="68232"/>
    <lineage>
        <taxon>Bacteria</taxon>
        <taxon>Bacillati</taxon>
        <taxon>Actinomycetota</taxon>
        <taxon>Actinomycetes</taxon>
        <taxon>Kitasatosporales</taxon>
        <taxon>Streptomycetaceae</taxon>
        <taxon>Streptomyces</taxon>
    </lineage>
</organism>
<evidence type="ECO:0000313" key="3">
    <source>
        <dbReference type="Proteomes" id="UP001249760"/>
    </source>
</evidence>
<evidence type="ECO:0000256" key="1">
    <source>
        <dbReference type="SAM" id="MobiDB-lite"/>
    </source>
</evidence>
<gene>
    <name evidence="2" type="ORF">QNO04_28945</name>
</gene>
<feature type="compositionally biased region" description="Low complexity" evidence="1">
    <location>
        <begin position="111"/>
        <end position="142"/>
    </location>
</feature>
<accession>A0ABU3JZZ6</accession>
<dbReference type="EMBL" id="JASKMA010000030">
    <property type="protein sequence ID" value="MDT6987489.1"/>
    <property type="molecule type" value="Genomic_DNA"/>
</dbReference>
<name>A0ABU3JZZ6_9ACTN</name>
<keyword evidence="3" id="KW-1185">Reference proteome</keyword>
<evidence type="ECO:0000313" key="2">
    <source>
        <dbReference type="EMBL" id="MDT6987489.1"/>
    </source>
</evidence>
<comment type="caution">
    <text evidence="2">The sequence shown here is derived from an EMBL/GenBank/DDBJ whole genome shotgun (WGS) entry which is preliminary data.</text>
</comment>
<dbReference type="Proteomes" id="UP001249760">
    <property type="component" value="Unassembled WGS sequence"/>
</dbReference>
<dbReference type="RefSeq" id="WP_394307813.1">
    <property type="nucleotide sequence ID" value="NZ_JASKMA010000030.1"/>
</dbReference>
<feature type="region of interest" description="Disordered" evidence="1">
    <location>
        <begin position="109"/>
        <end position="142"/>
    </location>
</feature>
<feature type="compositionally biased region" description="Basic residues" evidence="1">
    <location>
        <begin position="14"/>
        <end position="25"/>
    </location>
</feature>
<sequence length="667" mass="71614">MKDSGRRQESRRAEHARKRISRRPSRLGIPAGTTAEPDHVAAPDAGFPGLLQRVWRRAGGTRDLRSALEVLLTLDGHVPRDVQLRALNTAEQAALVALAGLTWRDAGDGADGPAAVPGTGTATAETGPRPSAPAVSAVPSASAEPPAFRGEIALSTSGRIVLRTPGAPPLDPRDLVAGVRRVPWSRAVLDAYRRALDAARARQAASAADCRAWLAEQGPEGRDALVTQAREAALRTAPFVLYQEDTQYTNFRGRNTLTGKTLWPGHPDCALSALHGLPLDLWTDQDTQLVVCLTLLIRSAGFGRVEEANGTQLTVDHVAYTLERVRRAYNAVCGADPVPAASPRVADLDRLAAALRARRQDVARSAQLYREIHGALMHKVERVAGAPGPQARAREDAVAEHLRTRLPLTGATLADLGRDLAAEPGWLARPHGAFGTGLESLVYESVAATATAFGADFAMSRGMRSLPALVRALRGENWAEICDWDITRFFCCVVPRPEAAAHFGGSEAALADAAWAMSSRMQYNSWHFVAGNLPRVPEVVARDHFVPPVIPDLAYFSDQHHHGHVNNNVRFSIRSPQAVEVDGRRFDGFMDLRLLRCAGDPFGEQDLLAAHRVSAFIARATSLAAALVAAGTELEVTAFDSGWHWTAVTGRGPADSDLLAGQGRRAS</sequence>